<dbReference type="PROSITE" id="PS50883">
    <property type="entry name" value="EAL"/>
    <property type="match status" value="1"/>
</dbReference>
<dbReference type="InterPro" id="IPR035919">
    <property type="entry name" value="EAL_sf"/>
</dbReference>
<evidence type="ECO:0000259" key="1">
    <source>
        <dbReference type="PROSITE" id="PS50883"/>
    </source>
</evidence>
<keyword evidence="5" id="KW-1185">Reference proteome</keyword>
<dbReference type="Gene3D" id="3.20.20.450">
    <property type="entry name" value="EAL domain"/>
    <property type="match status" value="1"/>
</dbReference>
<evidence type="ECO:0000313" key="4">
    <source>
        <dbReference type="Proteomes" id="UP000509548"/>
    </source>
</evidence>
<evidence type="ECO:0000313" key="2">
    <source>
        <dbReference type="EMBL" id="MEO1758342.1"/>
    </source>
</evidence>
<proteinExistence type="predicted"/>
<dbReference type="SMART" id="SM00052">
    <property type="entry name" value="EAL"/>
    <property type="match status" value="1"/>
</dbReference>
<dbReference type="Proteomes" id="UP000509548">
    <property type="component" value="Plasmid unnamed"/>
</dbReference>
<dbReference type="PANTHER" id="PTHR33121">
    <property type="entry name" value="CYCLIC DI-GMP PHOSPHODIESTERASE PDEF"/>
    <property type="match status" value="1"/>
</dbReference>
<evidence type="ECO:0000313" key="3">
    <source>
        <dbReference type="EMBL" id="QLB67688.1"/>
    </source>
</evidence>
<reference evidence="3" key="2">
    <citation type="submission" date="2016-06" db="EMBL/GenBank/DDBJ databases">
        <authorList>
            <person name="Huang P."/>
            <person name="Jiang X."/>
            <person name="Liu X."/>
        </authorList>
    </citation>
    <scope>NUCLEOTIDE SEQUENCE</scope>
    <source>
        <strain evidence="3">852011</strain>
        <plasmid evidence="3">unnamed</plasmid>
    </source>
</reference>
<dbReference type="Pfam" id="PF00563">
    <property type="entry name" value="EAL"/>
    <property type="match status" value="1"/>
</dbReference>
<dbReference type="EMBL" id="JAYLVJ010000052">
    <property type="protein sequence ID" value="MEO1758342.1"/>
    <property type="molecule type" value="Genomic_DNA"/>
</dbReference>
<dbReference type="Proteomes" id="UP001462961">
    <property type="component" value="Unassembled WGS sequence"/>
</dbReference>
<geneLocation type="plasmid" evidence="3">
    <name>unnamed</name>
</geneLocation>
<dbReference type="RefSeq" id="WP_107203153.1">
    <property type="nucleotide sequence ID" value="NZ_CP015960.1"/>
</dbReference>
<dbReference type="InterPro" id="IPR014408">
    <property type="entry name" value="dGMP_Pdiesterase_EAL/HD-GYP"/>
</dbReference>
<dbReference type="Gene3D" id="1.10.3210.10">
    <property type="entry name" value="Hypothetical protein af1432"/>
    <property type="match status" value="1"/>
</dbReference>
<dbReference type="EMBL" id="CP015960">
    <property type="protein sequence ID" value="QLB67688.1"/>
    <property type="molecule type" value="Genomic_DNA"/>
</dbReference>
<reference evidence="3 4" key="1">
    <citation type="journal article" date="2014" name="Genome Announc.">
        <title>Draft Genome Sequence of the Haloacid-Degrading Burkholderia caribensis Strain MBA4.</title>
        <authorList>
            <person name="Pan Y."/>
            <person name="Kong K.F."/>
            <person name="Tsang J.S."/>
        </authorList>
    </citation>
    <scope>NUCLEOTIDE SEQUENCE [LARGE SCALE GENOMIC DNA]</scope>
    <source>
        <strain evidence="3 4">852011</strain>
    </source>
</reference>
<reference evidence="2 5" key="3">
    <citation type="submission" date="2024-01" db="EMBL/GenBank/DDBJ databases">
        <title>The diversity of rhizobia nodulating Mimosa spp. in eleven states of Brazil covering several biomes is determined by host plant, location, and edaphic factors.</title>
        <authorList>
            <person name="Rouws L."/>
            <person name="Barauna A."/>
            <person name="Beukes C."/>
            <person name="De Faria S.M."/>
            <person name="Gross E."/>
            <person name="Dos Reis Junior F.B."/>
            <person name="Simon M."/>
            <person name="Maluk M."/>
            <person name="Odee D.W."/>
            <person name="Kenicer G."/>
            <person name="Young J.P.W."/>
            <person name="Reis V.M."/>
            <person name="Zilli J."/>
            <person name="James E.K."/>
        </authorList>
    </citation>
    <scope>NUCLEOTIDE SEQUENCE [LARGE SCALE GENOMIC DNA]</scope>
    <source>
        <strain evidence="2 5">JHI1651</strain>
    </source>
</reference>
<dbReference type="GO" id="GO:0071111">
    <property type="term" value="F:cyclic-guanylate-specific phosphodiesterase activity"/>
    <property type="evidence" value="ECO:0007669"/>
    <property type="project" value="InterPro"/>
</dbReference>
<geneLocation type="plasmid" evidence="4"/>
<dbReference type="SUPFAM" id="SSF141868">
    <property type="entry name" value="EAL domain-like"/>
    <property type="match status" value="1"/>
</dbReference>
<dbReference type="CDD" id="cd01948">
    <property type="entry name" value="EAL"/>
    <property type="match status" value="1"/>
</dbReference>
<dbReference type="PIRSF" id="PIRSF003180">
    <property type="entry name" value="DiGMPpdiest_YuxH"/>
    <property type="match status" value="1"/>
</dbReference>
<keyword evidence="3" id="KW-0614">Plasmid</keyword>
<evidence type="ECO:0000313" key="5">
    <source>
        <dbReference type="Proteomes" id="UP001462961"/>
    </source>
</evidence>
<dbReference type="SUPFAM" id="SSF109604">
    <property type="entry name" value="HD-domain/PDEase-like"/>
    <property type="match status" value="1"/>
</dbReference>
<gene>
    <name evidence="3" type="ORF">A9O66_35420</name>
    <name evidence="2" type="ORF">VOI32_30970</name>
</gene>
<dbReference type="InterPro" id="IPR001633">
    <property type="entry name" value="EAL_dom"/>
</dbReference>
<feature type="domain" description="EAL" evidence="1">
    <location>
        <begin position="1"/>
        <end position="219"/>
    </location>
</feature>
<sequence>MYLAAGTKCGESKENYSFVARQPIVDIDLRVVGYELLFRKRGDSTACIEDDLTSTLSVLSTTLVDFGLEKLTEGSLCFINCSEDFLKSPALLLMPPERFVLEILETCVITPTLIETCRSLRERGFKIALDDVCAYTSEMAQLLSDVDIVKVDWLTIHPDERVKICRSLSSAGKKVLAEKIEEWSAFHQAREAGATLFQGYFFSRPEIHSRRKISTPAEAVILVMQLIVDDASRHRLVRAVERSPLLLAKLLKLASSVAMVSGPDYEGLCSTDSALQVVGNGRLFQWCALILYVDELSLEDEALSFLALQRSCLMVSYVTHHYPEEKSLLPSARLTGAISVLDIKYGRQPACFWYELPLAENICAALIEGSGHLGEALVFAKSMEISI</sequence>
<accession>A0A9Q6SAX0</accession>
<dbReference type="InterPro" id="IPR050706">
    <property type="entry name" value="Cyclic-di-GMP_PDE-like"/>
</dbReference>
<organism evidence="3 4">
    <name type="scientific">Paraburkholderia caribensis</name>
    <dbReference type="NCBI Taxonomy" id="75105"/>
    <lineage>
        <taxon>Bacteria</taxon>
        <taxon>Pseudomonadati</taxon>
        <taxon>Pseudomonadota</taxon>
        <taxon>Betaproteobacteria</taxon>
        <taxon>Burkholderiales</taxon>
        <taxon>Burkholderiaceae</taxon>
        <taxon>Paraburkholderia</taxon>
    </lineage>
</organism>
<dbReference type="PANTHER" id="PTHR33121:SF76">
    <property type="entry name" value="SIGNALING PROTEIN"/>
    <property type="match status" value="1"/>
</dbReference>
<dbReference type="AlphaFoldDB" id="A0A9Q6SAX0"/>
<protein>
    <submittedName>
        <fullName evidence="2">EAL domain-containing protein</fullName>
    </submittedName>
</protein>
<name>A0A9Q6SAX0_9BURK</name>